<dbReference type="Pfam" id="PF09697">
    <property type="entry name" value="Porph_ging"/>
    <property type="match status" value="1"/>
</dbReference>
<dbReference type="EMBL" id="CP094529">
    <property type="protein sequence ID" value="UOE39384.1"/>
    <property type="molecule type" value="Genomic_DNA"/>
</dbReference>
<dbReference type="InterPro" id="IPR005901">
    <property type="entry name" value="GLPGLI"/>
</dbReference>
<dbReference type="Proteomes" id="UP000831068">
    <property type="component" value="Chromosome"/>
</dbReference>
<accession>A0ABY4BKH9</accession>
<protein>
    <submittedName>
        <fullName evidence="1">GLPGLI family protein</fullName>
    </submittedName>
</protein>
<evidence type="ECO:0000313" key="2">
    <source>
        <dbReference type="Proteomes" id="UP000831068"/>
    </source>
</evidence>
<reference evidence="1 2" key="1">
    <citation type="submission" date="2022-03" db="EMBL/GenBank/DDBJ databases">
        <title>Chryseobacterium sp. isolated from the Andong Sikhe.</title>
        <authorList>
            <person name="Won M."/>
            <person name="Kim S.-J."/>
            <person name="Kwon S.-W."/>
        </authorList>
    </citation>
    <scope>NUCLEOTIDE SEQUENCE [LARGE SCALE GENOMIC DNA]</scope>
    <source>
        <strain evidence="1 2">ADR-1</strain>
    </source>
</reference>
<keyword evidence="2" id="KW-1185">Reference proteome</keyword>
<organism evidence="1 2">
    <name type="scientific">Chryseobacterium oryzae</name>
    <dbReference type="NCBI Taxonomy" id="2929799"/>
    <lineage>
        <taxon>Bacteria</taxon>
        <taxon>Pseudomonadati</taxon>
        <taxon>Bacteroidota</taxon>
        <taxon>Flavobacteriia</taxon>
        <taxon>Flavobacteriales</taxon>
        <taxon>Weeksellaceae</taxon>
        <taxon>Chryseobacterium group</taxon>
        <taxon>Chryseobacterium</taxon>
    </lineage>
</organism>
<sequence>MRLLISLVFISNLFFSQENKINFVQYILKTSNGYNETNNLDVFLLFNDSKKIYFTPFLYKDKPYQPIDFEDFTRQDFSKNVDEIVKHDAEDNIIYENKYDMIKNSVYITADKVNFNWSLKNNFKTILGYKSQQAQTEFRGRIWTVWFTDKIPTQFGPWKFYGLPGLILEARDNLGLFEYSANKIILNSDYQFSKVIENFFAYKDRAIEYKNFVEIENKNIKTLNEQIRSSFPRGTVFLDDNEPLRKLKYELSFEWEKEPKKP</sequence>
<gene>
    <name evidence="1" type="ORF">MTP08_06310</name>
</gene>
<dbReference type="NCBIfam" id="TIGR01200">
    <property type="entry name" value="GLPGLI"/>
    <property type="match status" value="1"/>
</dbReference>
<evidence type="ECO:0000313" key="1">
    <source>
        <dbReference type="EMBL" id="UOE39384.1"/>
    </source>
</evidence>
<proteinExistence type="predicted"/>
<name>A0ABY4BKH9_9FLAO</name>
<dbReference type="RefSeq" id="WP_243577554.1">
    <property type="nucleotide sequence ID" value="NZ_CP094529.1"/>
</dbReference>